<evidence type="ECO:0000313" key="2">
    <source>
        <dbReference type="EMBL" id="RKF82189.1"/>
    </source>
</evidence>
<protein>
    <submittedName>
        <fullName evidence="2">Uncharacterized protein</fullName>
    </submittedName>
</protein>
<dbReference type="Proteomes" id="UP000283383">
    <property type="component" value="Unassembled WGS sequence"/>
</dbReference>
<name>A0A420J5U1_9PEZI</name>
<organism evidence="2 3">
    <name type="scientific">Golovinomyces cichoracearum</name>
    <dbReference type="NCBI Taxonomy" id="62708"/>
    <lineage>
        <taxon>Eukaryota</taxon>
        <taxon>Fungi</taxon>
        <taxon>Dikarya</taxon>
        <taxon>Ascomycota</taxon>
        <taxon>Pezizomycotina</taxon>
        <taxon>Leotiomycetes</taxon>
        <taxon>Erysiphales</taxon>
        <taxon>Erysiphaceae</taxon>
        <taxon>Golovinomyces</taxon>
    </lineage>
</organism>
<accession>A0A420J5U1</accession>
<sequence>MKSLIIFLCFTDSFCWYVSEVDFAWWKGLDEDSWNPINKIYT</sequence>
<keyword evidence="3" id="KW-1185">Reference proteome</keyword>
<keyword evidence="1" id="KW-0732">Signal</keyword>
<dbReference type="EMBL" id="MCBQ01002738">
    <property type="protein sequence ID" value="RKF82189.1"/>
    <property type="molecule type" value="Genomic_DNA"/>
</dbReference>
<evidence type="ECO:0000313" key="3">
    <source>
        <dbReference type="Proteomes" id="UP000283383"/>
    </source>
</evidence>
<dbReference type="AlphaFoldDB" id="A0A420J5U1"/>
<proteinExistence type="predicted"/>
<gene>
    <name evidence="2" type="ORF">GcM3_c13375o20</name>
</gene>
<comment type="caution">
    <text evidence="2">The sequence shown here is derived from an EMBL/GenBank/DDBJ whole genome shotgun (WGS) entry which is preliminary data.</text>
</comment>
<feature type="chain" id="PRO_5019464467" evidence="1">
    <location>
        <begin position="16"/>
        <end position="42"/>
    </location>
</feature>
<feature type="signal peptide" evidence="1">
    <location>
        <begin position="1"/>
        <end position="15"/>
    </location>
</feature>
<reference evidence="2 3" key="1">
    <citation type="journal article" date="2018" name="BMC Genomics">
        <title>Comparative genome analyses reveal sequence features reflecting distinct modes of host-adaptation between dicot and monocot powdery mildew.</title>
        <authorList>
            <person name="Wu Y."/>
            <person name="Ma X."/>
            <person name="Pan Z."/>
            <person name="Kale S.D."/>
            <person name="Song Y."/>
            <person name="King H."/>
            <person name="Zhang Q."/>
            <person name="Presley C."/>
            <person name="Deng X."/>
            <person name="Wei C.I."/>
            <person name="Xiao S."/>
        </authorList>
    </citation>
    <scope>NUCLEOTIDE SEQUENCE [LARGE SCALE GENOMIC DNA]</scope>
    <source>
        <strain evidence="2">UMSG3</strain>
    </source>
</reference>
<evidence type="ECO:0000256" key="1">
    <source>
        <dbReference type="SAM" id="SignalP"/>
    </source>
</evidence>